<dbReference type="PANTHER" id="PTHR10775:SF185">
    <property type="entry name" value="OS08G0208400 PROTEIN"/>
    <property type="match status" value="1"/>
</dbReference>
<comment type="caution">
    <text evidence="2">The sequence shown here is derived from an EMBL/GenBank/DDBJ whole genome shotgun (WGS) entry which is preliminary data.</text>
</comment>
<organism evidence="2">
    <name type="scientific">Sesamum latifolium</name>
    <dbReference type="NCBI Taxonomy" id="2727402"/>
    <lineage>
        <taxon>Eukaryota</taxon>
        <taxon>Viridiplantae</taxon>
        <taxon>Streptophyta</taxon>
        <taxon>Embryophyta</taxon>
        <taxon>Tracheophyta</taxon>
        <taxon>Spermatophyta</taxon>
        <taxon>Magnoliopsida</taxon>
        <taxon>eudicotyledons</taxon>
        <taxon>Gunneridae</taxon>
        <taxon>Pentapetalae</taxon>
        <taxon>asterids</taxon>
        <taxon>lamiids</taxon>
        <taxon>Lamiales</taxon>
        <taxon>Pedaliaceae</taxon>
        <taxon>Sesamum</taxon>
    </lineage>
</organism>
<accession>A0AAW2WWK8</accession>
<feature type="chain" id="PRO_5043643673" evidence="1">
    <location>
        <begin position="19"/>
        <end position="131"/>
    </location>
</feature>
<keyword evidence="1" id="KW-0732">Signal</keyword>
<dbReference type="Pfam" id="PF02992">
    <property type="entry name" value="Transposase_21"/>
    <property type="match status" value="1"/>
</dbReference>
<protein>
    <submittedName>
        <fullName evidence="2">Uncharacterized protein</fullName>
    </submittedName>
</protein>
<reference evidence="2" key="1">
    <citation type="submission" date="2020-06" db="EMBL/GenBank/DDBJ databases">
        <authorList>
            <person name="Li T."/>
            <person name="Hu X."/>
            <person name="Zhang T."/>
            <person name="Song X."/>
            <person name="Zhang H."/>
            <person name="Dai N."/>
            <person name="Sheng W."/>
            <person name="Hou X."/>
            <person name="Wei L."/>
        </authorList>
    </citation>
    <scope>NUCLEOTIDE SEQUENCE</scope>
    <source>
        <strain evidence="2">KEN1</strain>
        <tissue evidence="2">Leaf</tissue>
    </source>
</reference>
<evidence type="ECO:0000313" key="2">
    <source>
        <dbReference type="EMBL" id="KAL0445304.1"/>
    </source>
</evidence>
<name>A0AAW2WWK8_9LAMI</name>
<gene>
    <name evidence="2" type="ORF">Slati_2253100</name>
</gene>
<dbReference type="InterPro" id="IPR004242">
    <property type="entry name" value="Transposase_21"/>
</dbReference>
<dbReference type="PANTHER" id="PTHR10775">
    <property type="entry name" value="OS08G0208400 PROTEIN"/>
    <property type="match status" value="1"/>
</dbReference>
<sequence>MCVVLMWIVNDLLAHGMAFGWSTAGVIGYPICMQDTRAFYLQNGSKACYFDCHSQFLPPDHSYRRNNKAFTKNRVERKVACPRLTGEQIRDWVEEFSVAVELPLSLPNGYGASINGQRKASFGSSNTGQRN</sequence>
<feature type="signal peptide" evidence="1">
    <location>
        <begin position="1"/>
        <end position="18"/>
    </location>
</feature>
<reference evidence="2" key="2">
    <citation type="journal article" date="2024" name="Plant">
        <title>Genomic evolution and insights into agronomic trait innovations of Sesamum species.</title>
        <authorList>
            <person name="Miao H."/>
            <person name="Wang L."/>
            <person name="Qu L."/>
            <person name="Liu H."/>
            <person name="Sun Y."/>
            <person name="Le M."/>
            <person name="Wang Q."/>
            <person name="Wei S."/>
            <person name="Zheng Y."/>
            <person name="Lin W."/>
            <person name="Duan Y."/>
            <person name="Cao H."/>
            <person name="Xiong S."/>
            <person name="Wang X."/>
            <person name="Wei L."/>
            <person name="Li C."/>
            <person name="Ma Q."/>
            <person name="Ju M."/>
            <person name="Zhao R."/>
            <person name="Li G."/>
            <person name="Mu C."/>
            <person name="Tian Q."/>
            <person name="Mei H."/>
            <person name="Zhang T."/>
            <person name="Gao T."/>
            <person name="Zhang H."/>
        </authorList>
    </citation>
    <scope>NUCLEOTIDE SEQUENCE</scope>
    <source>
        <strain evidence="2">KEN1</strain>
    </source>
</reference>
<evidence type="ECO:0000256" key="1">
    <source>
        <dbReference type="SAM" id="SignalP"/>
    </source>
</evidence>
<dbReference type="EMBL" id="JACGWN010000007">
    <property type="protein sequence ID" value="KAL0445304.1"/>
    <property type="molecule type" value="Genomic_DNA"/>
</dbReference>
<proteinExistence type="predicted"/>
<dbReference type="AlphaFoldDB" id="A0AAW2WWK8"/>